<dbReference type="InterPro" id="IPR011009">
    <property type="entry name" value="Kinase-like_dom_sf"/>
</dbReference>
<evidence type="ECO:0000313" key="1">
    <source>
        <dbReference type="EMBL" id="SVE08401.1"/>
    </source>
</evidence>
<dbReference type="CDD" id="cd05151">
    <property type="entry name" value="ChoK-like"/>
    <property type="match status" value="1"/>
</dbReference>
<sequence>MKLSIDRLIKLIPEWKGKLIKVNPINSGITNINFQVTVGKKLFFLSMPYSNSELLNIDYGNKYYNNKICGEINISPRVTHFIESENLLVTEFIKSKASSLAIFQSSKEIEQLVKNIKLLHNANPFLRNFNMLSQISYYQNILKKDYLPKKLFKYVNIIKTLKQKLYLPNDKLVPCHNDLLAENIINKDNQIFIVDFDYSGNNDPCFELGNLSVEMEY</sequence>
<dbReference type="AlphaFoldDB" id="A0A383ALG1"/>
<dbReference type="PANTHER" id="PTHR22603">
    <property type="entry name" value="CHOLINE/ETHANOALAMINE KINASE"/>
    <property type="match status" value="1"/>
</dbReference>
<proteinExistence type="predicted"/>
<name>A0A383ALG1_9ZZZZ</name>
<gene>
    <name evidence="1" type="ORF">METZ01_LOCUS461255</name>
</gene>
<dbReference type="EMBL" id="UINC01193000">
    <property type="protein sequence ID" value="SVE08401.1"/>
    <property type="molecule type" value="Genomic_DNA"/>
</dbReference>
<evidence type="ECO:0008006" key="2">
    <source>
        <dbReference type="Google" id="ProtNLM"/>
    </source>
</evidence>
<organism evidence="1">
    <name type="scientific">marine metagenome</name>
    <dbReference type="NCBI Taxonomy" id="408172"/>
    <lineage>
        <taxon>unclassified sequences</taxon>
        <taxon>metagenomes</taxon>
        <taxon>ecological metagenomes</taxon>
    </lineage>
</organism>
<feature type="non-terminal residue" evidence="1">
    <location>
        <position position="217"/>
    </location>
</feature>
<dbReference type="GO" id="GO:0005737">
    <property type="term" value="C:cytoplasm"/>
    <property type="evidence" value="ECO:0007669"/>
    <property type="project" value="TreeGrafter"/>
</dbReference>
<dbReference type="SUPFAM" id="SSF56112">
    <property type="entry name" value="Protein kinase-like (PK-like)"/>
    <property type="match status" value="1"/>
</dbReference>
<dbReference type="Pfam" id="PF01633">
    <property type="entry name" value="Choline_kinase"/>
    <property type="match status" value="1"/>
</dbReference>
<dbReference type="Gene3D" id="3.90.1200.10">
    <property type="match status" value="1"/>
</dbReference>
<protein>
    <recommendedName>
        <fullName evidence="2">Aminoglycoside phosphotransferase domain-containing protein</fullName>
    </recommendedName>
</protein>
<reference evidence="1" key="1">
    <citation type="submission" date="2018-05" db="EMBL/GenBank/DDBJ databases">
        <authorList>
            <person name="Lanie J.A."/>
            <person name="Ng W.-L."/>
            <person name="Kazmierczak K.M."/>
            <person name="Andrzejewski T.M."/>
            <person name="Davidsen T.M."/>
            <person name="Wayne K.J."/>
            <person name="Tettelin H."/>
            <person name="Glass J.I."/>
            <person name="Rusch D."/>
            <person name="Podicherti R."/>
            <person name="Tsui H.-C.T."/>
            <person name="Winkler M.E."/>
        </authorList>
    </citation>
    <scope>NUCLEOTIDE SEQUENCE</scope>
</reference>
<dbReference type="Gene3D" id="3.30.200.20">
    <property type="entry name" value="Phosphorylase Kinase, domain 1"/>
    <property type="match status" value="1"/>
</dbReference>
<dbReference type="GO" id="GO:0006646">
    <property type="term" value="P:phosphatidylethanolamine biosynthetic process"/>
    <property type="evidence" value="ECO:0007669"/>
    <property type="project" value="TreeGrafter"/>
</dbReference>
<accession>A0A383ALG1</accession>
<dbReference type="PANTHER" id="PTHR22603:SF66">
    <property type="entry name" value="ETHANOLAMINE KINASE"/>
    <property type="match status" value="1"/>
</dbReference>
<dbReference type="GO" id="GO:0004305">
    <property type="term" value="F:ethanolamine kinase activity"/>
    <property type="evidence" value="ECO:0007669"/>
    <property type="project" value="TreeGrafter"/>
</dbReference>